<dbReference type="Proteomes" id="UP001443914">
    <property type="component" value="Unassembled WGS sequence"/>
</dbReference>
<evidence type="ECO:0000313" key="1">
    <source>
        <dbReference type="EMBL" id="KAK9713464.1"/>
    </source>
</evidence>
<accession>A0AAW1K5Q6</accession>
<gene>
    <name evidence="1" type="ORF">RND81_06G029000</name>
</gene>
<dbReference type="AlphaFoldDB" id="A0AAW1K5Q6"/>
<comment type="caution">
    <text evidence="1">The sequence shown here is derived from an EMBL/GenBank/DDBJ whole genome shotgun (WGS) entry which is preliminary data.</text>
</comment>
<organism evidence="1 2">
    <name type="scientific">Saponaria officinalis</name>
    <name type="common">Common soapwort</name>
    <name type="synonym">Lychnis saponaria</name>
    <dbReference type="NCBI Taxonomy" id="3572"/>
    <lineage>
        <taxon>Eukaryota</taxon>
        <taxon>Viridiplantae</taxon>
        <taxon>Streptophyta</taxon>
        <taxon>Embryophyta</taxon>
        <taxon>Tracheophyta</taxon>
        <taxon>Spermatophyta</taxon>
        <taxon>Magnoliopsida</taxon>
        <taxon>eudicotyledons</taxon>
        <taxon>Gunneridae</taxon>
        <taxon>Pentapetalae</taxon>
        <taxon>Caryophyllales</taxon>
        <taxon>Caryophyllaceae</taxon>
        <taxon>Caryophylleae</taxon>
        <taxon>Saponaria</taxon>
    </lineage>
</organism>
<proteinExistence type="predicted"/>
<name>A0AAW1K5Q6_SAPOF</name>
<evidence type="ECO:0000313" key="2">
    <source>
        <dbReference type="Proteomes" id="UP001443914"/>
    </source>
</evidence>
<sequence>MSVSLEALGMAGEDYVNFGMKMEEWERVEVEETPDYLMAYEDEDEQKEPWFLTRISNANDGVNDDVIDEDCGKCEGFRRLRRLLIMIMAICRLIMIIRVKHEC</sequence>
<reference evidence="1" key="1">
    <citation type="submission" date="2024-03" db="EMBL/GenBank/DDBJ databases">
        <title>WGS assembly of Saponaria officinalis var. Norfolk2.</title>
        <authorList>
            <person name="Jenkins J."/>
            <person name="Shu S."/>
            <person name="Grimwood J."/>
            <person name="Barry K."/>
            <person name="Goodstein D."/>
            <person name="Schmutz J."/>
            <person name="Leebens-Mack J."/>
            <person name="Osbourn A."/>
        </authorList>
    </citation>
    <scope>NUCLEOTIDE SEQUENCE [LARGE SCALE GENOMIC DNA]</scope>
    <source>
        <strain evidence="1">JIC</strain>
    </source>
</reference>
<dbReference type="EMBL" id="JBDFQZ010000006">
    <property type="protein sequence ID" value="KAK9713464.1"/>
    <property type="molecule type" value="Genomic_DNA"/>
</dbReference>
<keyword evidence="2" id="KW-1185">Reference proteome</keyword>
<protein>
    <submittedName>
        <fullName evidence="1">Uncharacterized protein</fullName>
    </submittedName>
</protein>